<protein>
    <submittedName>
        <fullName evidence="1">Uncharacterized protein</fullName>
    </submittedName>
</protein>
<organism evidence="1 2">
    <name type="scientific">Bradyrhizobium betae</name>
    <dbReference type="NCBI Taxonomy" id="244734"/>
    <lineage>
        <taxon>Bacteria</taxon>
        <taxon>Pseudomonadati</taxon>
        <taxon>Pseudomonadota</taxon>
        <taxon>Alphaproteobacteria</taxon>
        <taxon>Hyphomicrobiales</taxon>
        <taxon>Nitrobacteraceae</taxon>
        <taxon>Bradyrhizobium</taxon>
    </lineage>
</organism>
<comment type="caution">
    <text evidence="1">The sequence shown here is derived from an EMBL/GenBank/DDBJ whole genome shotgun (WGS) entry which is preliminary data.</text>
</comment>
<name>A0A4Q1UJT6_9BRAD</name>
<dbReference type="AlphaFoldDB" id="A0A4Q1UJT6"/>
<evidence type="ECO:0000313" key="2">
    <source>
        <dbReference type="Proteomes" id="UP000290819"/>
    </source>
</evidence>
<proteinExistence type="predicted"/>
<sequence length="66" mass="7650">METLKKQDKSLRQIYRIQDDRVLDTSHLTTSEVAKAIARKILLDEGYKEFPFAERLREIIDGDGAL</sequence>
<evidence type="ECO:0000313" key="1">
    <source>
        <dbReference type="EMBL" id="RXT35185.1"/>
    </source>
</evidence>
<dbReference type="Proteomes" id="UP000290819">
    <property type="component" value="Unassembled WGS sequence"/>
</dbReference>
<accession>A0A4Q1UJT6</accession>
<keyword evidence="2" id="KW-1185">Reference proteome</keyword>
<reference evidence="1 2" key="1">
    <citation type="submission" date="2017-03" db="EMBL/GenBank/DDBJ databases">
        <authorList>
            <person name="Safronova V.I."/>
            <person name="Sazanova A.L."/>
            <person name="Chirak E.R."/>
        </authorList>
    </citation>
    <scope>NUCLEOTIDE SEQUENCE [LARGE SCALE GENOMIC DNA]</scope>
    <source>
        <strain evidence="1 2">Opo-243</strain>
    </source>
</reference>
<dbReference type="EMBL" id="MZXW01000053">
    <property type="protein sequence ID" value="RXT35185.1"/>
    <property type="molecule type" value="Genomic_DNA"/>
</dbReference>
<gene>
    <name evidence="1" type="ORF">B5V03_35470</name>
</gene>